<feature type="transmembrane region" description="Helical" evidence="1">
    <location>
        <begin position="74"/>
        <end position="94"/>
    </location>
</feature>
<dbReference type="EMBL" id="AQPN01000044">
    <property type="protein sequence ID" value="EOR95631.1"/>
    <property type="molecule type" value="Genomic_DNA"/>
</dbReference>
<keyword evidence="1" id="KW-0472">Membrane</keyword>
<dbReference type="Gene3D" id="3.30.565.10">
    <property type="entry name" value="Histidine kinase-like ATPase, C-terminal domain"/>
    <property type="match status" value="1"/>
</dbReference>
<proteinExistence type="predicted"/>
<feature type="transmembrane region" description="Helical" evidence="1">
    <location>
        <begin position="7"/>
        <end position="29"/>
    </location>
</feature>
<gene>
    <name evidence="3" type="ORF">ADIARSV_1146</name>
</gene>
<dbReference type="InterPro" id="IPR036890">
    <property type="entry name" value="HATPase_C_sf"/>
</dbReference>
<evidence type="ECO:0000259" key="2">
    <source>
        <dbReference type="Pfam" id="PF06580"/>
    </source>
</evidence>
<reference evidence="3 4" key="1">
    <citation type="journal article" date="2013" name="Genome Announc.">
        <title>Draft Genome Sequence of Arcticibacter svalbardensis Strain MN12-7T, a Member of the Family Sphingobacteriaceae Isolated from an Arctic Soil Sample.</title>
        <authorList>
            <person name="Shivaji S."/>
            <person name="Ara S."/>
            <person name="Prasad S."/>
            <person name="Manasa B.P."/>
            <person name="Begum Z."/>
            <person name="Singh A."/>
            <person name="Kumar Pinnaka A."/>
        </authorList>
    </citation>
    <scope>NUCLEOTIDE SEQUENCE [LARGE SCALE GENOMIC DNA]</scope>
    <source>
        <strain evidence="3 4">MN12-7</strain>
    </source>
</reference>
<dbReference type="InterPro" id="IPR010559">
    <property type="entry name" value="Sig_transdc_His_kin_internal"/>
</dbReference>
<evidence type="ECO:0000313" key="4">
    <source>
        <dbReference type="Proteomes" id="UP000014174"/>
    </source>
</evidence>
<protein>
    <submittedName>
        <fullName evidence="3">Putative two-component system sensor protein</fullName>
    </submittedName>
</protein>
<dbReference type="OrthoDB" id="9792992at2"/>
<feature type="domain" description="Signal transduction histidine kinase internal region" evidence="2">
    <location>
        <begin position="162"/>
        <end position="239"/>
    </location>
</feature>
<dbReference type="Pfam" id="PF06580">
    <property type="entry name" value="His_kinase"/>
    <property type="match status" value="1"/>
</dbReference>
<feature type="transmembrane region" description="Helical" evidence="1">
    <location>
        <begin position="41"/>
        <end position="62"/>
    </location>
</feature>
<dbReference type="GO" id="GO:0000155">
    <property type="term" value="F:phosphorelay sensor kinase activity"/>
    <property type="evidence" value="ECO:0007669"/>
    <property type="project" value="InterPro"/>
</dbReference>
<name>R9GV90_9SPHI</name>
<keyword evidence="4" id="KW-1185">Reference proteome</keyword>
<dbReference type="STRING" id="1150600.ADIARSV_1146"/>
<dbReference type="InterPro" id="IPR050640">
    <property type="entry name" value="Bact_2-comp_sensor_kinase"/>
</dbReference>
<organism evidence="3 4">
    <name type="scientific">Arcticibacter svalbardensis MN12-7</name>
    <dbReference type="NCBI Taxonomy" id="1150600"/>
    <lineage>
        <taxon>Bacteria</taxon>
        <taxon>Pseudomonadati</taxon>
        <taxon>Bacteroidota</taxon>
        <taxon>Sphingobacteriia</taxon>
        <taxon>Sphingobacteriales</taxon>
        <taxon>Sphingobacteriaceae</taxon>
        <taxon>Arcticibacter</taxon>
    </lineage>
</organism>
<dbReference type="PATRIC" id="fig|1150600.3.peg.1126"/>
<dbReference type="Proteomes" id="UP000014174">
    <property type="component" value="Unassembled WGS sequence"/>
</dbReference>
<keyword evidence="1" id="KW-1133">Transmembrane helix</keyword>
<dbReference type="RefSeq" id="WP_016194388.1">
    <property type="nucleotide sequence ID" value="NZ_AQPN01000044.1"/>
</dbReference>
<accession>R9GV90</accession>
<keyword evidence="1" id="KW-0812">Transmembrane</keyword>
<sequence length="352" mass="40346">MRSSTRSIIPILVHVLLWILFGFSLLFYHPLTWGFSLPVQFWMKQLFVLAILAGSYYLNANFLVPRFLLKRQTYLYVTLLIAAIIVAVSLNQLADSLLNIRELMSRESKLTQPRPARHGIDMFTLTIICLVQGISTSITSIKKWQLDSETYQLQEKERVSSELSFLKAQINPHFFFNTLNNIYALTHIDIDASRKALLKLSRMMRYVLYDTSQNMTSLTKEISFIQDYIELMRLRFTDKVTLHIDIPVPAKDMPIAPMLFLPFIENAFKHGVSVTQPAEISISLKEDNGTIVMKTSNLIFIDQAKVLDENSGIGLANTERRLKLVYPGKHKITINNAVNSNKFEVELILNLS</sequence>
<dbReference type="GO" id="GO:0016020">
    <property type="term" value="C:membrane"/>
    <property type="evidence" value="ECO:0007669"/>
    <property type="project" value="InterPro"/>
</dbReference>
<dbReference type="eggNOG" id="COG2972">
    <property type="taxonomic scope" value="Bacteria"/>
</dbReference>
<dbReference type="SUPFAM" id="SSF55874">
    <property type="entry name" value="ATPase domain of HSP90 chaperone/DNA topoisomerase II/histidine kinase"/>
    <property type="match status" value="1"/>
</dbReference>
<dbReference type="AlphaFoldDB" id="R9GV90"/>
<dbReference type="PANTHER" id="PTHR34220">
    <property type="entry name" value="SENSOR HISTIDINE KINASE YPDA"/>
    <property type="match status" value="1"/>
</dbReference>
<evidence type="ECO:0000256" key="1">
    <source>
        <dbReference type="SAM" id="Phobius"/>
    </source>
</evidence>
<evidence type="ECO:0000313" key="3">
    <source>
        <dbReference type="EMBL" id="EOR95631.1"/>
    </source>
</evidence>
<dbReference type="PANTHER" id="PTHR34220:SF7">
    <property type="entry name" value="SENSOR HISTIDINE KINASE YPDA"/>
    <property type="match status" value="1"/>
</dbReference>
<comment type="caution">
    <text evidence="3">The sequence shown here is derived from an EMBL/GenBank/DDBJ whole genome shotgun (WGS) entry which is preliminary data.</text>
</comment>